<dbReference type="Pfam" id="PF02384">
    <property type="entry name" value="N6_Mtase"/>
    <property type="match status" value="1"/>
</dbReference>
<keyword evidence="5" id="KW-0949">S-adenosyl-L-methionine</keyword>
<comment type="similarity">
    <text evidence="1">Belongs to the N(4)/N(6)-methyltransferase family.</text>
</comment>
<reference evidence="11 12" key="1">
    <citation type="submission" date="2016-10" db="EMBL/GenBank/DDBJ databases">
        <authorList>
            <person name="de Groot N.N."/>
        </authorList>
    </citation>
    <scope>NUCLEOTIDE SEQUENCE [LARGE SCALE GENOMIC DNA]</scope>
    <source>
        <strain>GEY</strain>
        <strain evidence="12">DSM 9560</strain>
    </source>
</reference>
<evidence type="ECO:0000313" key="12">
    <source>
        <dbReference type="Proteomes" id="UP000199513"/>
    </source>
</evidence>
<evidence type="ECO:0000313" key="11">
    <source>
        <dbReference type="EMBL" id="SFE40661.1"/>
    </source>
</evidence>
<dbReference type="InterPro" id="IPR003356">
    <property type="entry name" value="DNA_methylase_A-5"/>
</dbReference>
<feature type="domain" description="Type II methyltransferase M.TaqI-like" evidence="10">
    <location>
        <begin position="573"/>
        <end position="789"/>
    </location>
</feature>
<dbReference type="GO" id="GO:0008170">
    <property type="term" value="F:N-methyltransferase activity"/>
    <property type="evidence" value="ECO:0007669"/>
    <property type="project" value="InterPro"/>
</dbReference>
<organism evidence="11 12">
    <name type="scientific">Thermoflexibacter ruber</name>
    <dbReference type="NCBI Taxonomy" id="1003"/>
    <lineage>
        <taxon>Bacteria</taxon>
        <taxon>Pseudomonadati</taxon>
        <taxon>Bacteroidota</taxon>
        <taxon>Cytophagia</taxon>
        <taxon>Cytophagales</taxon>
        <taxon>Thermoflexibacteraceae</taxon>
        <taxon>Thermoflexibacter</taxon>
    </lineage>
</organism>
<name>A0A1I2A9M4_9BACT</name>
<protein>
    <recommendedName>
        <fullName evidence="2">site-specific DNA-methyltransferase (adenine-specific)</fullName>
        <ecNumber evidence="2">2.1.1.72</ecNumber>
    </recommendedName>
</protein>
<dbReference type="PANTHER" id="PTHR33841:SF1">
    <property type="entry name" value="DNA METHYLTRANSFERASE A"/>
    <property type="match status" value="1"/>
</dbReference>
<comment type="catalytic activity">
    <reaction evidence="7">
        <text>a 2'-deoxyadenosine in DNA + S-adenosyl-L-methionine = an N(6)-methyl-2'-deoxyadenosine in DNA + S-adenosyl-L-homocysteine + H(+)</text>
        <dbReference type="Rhea" id="RHEA:15197"/>
        <dbReference type="Rhea" id="RHEA-COMP:12418"/>
        <dbReference type="Rhea" id="RHEA-COMP:12419"/>
        <dbReference type="ChEBI" id="CHEBI:15378"/>
        <dbReference type="ChEBI" id="CHEBI:57856"/>
        <dbReference type="ChEBI" id="CHEBI:59789"/>
        <dbReference type="ChEBI" id="CHEBI:90615"/>
        <dbReference type="ChEBI" id="CHEBI:90616"/>
        <dbReference type="EC" id="2.1.1.72"/>
    </reaction>
</comment>
<evidence type="ECO:0000256" key="2">
    <source>
        <dbReference type="ARBA" id="ARBA00011900"/>
    </source>
</evidence>
<dbReference type="GO" id="GO:0009307">
    <property type="term" value="P:DNA restriction-modification system"/>
    <property type="evidence" value="ECO:0007669"/>
    <property type="project" value="UniProtKB-KW"/>
</dbReference>
<evidence type="ECO:0000256" key="5">
    <source>
        <dbReference type="ARBA" id="ARBA00022691"/>
    </source>
</evidence>
<gene>
    <name evidence="11" type="ORF">SAMN04488541_100185</name>
</gene>
<dbReference type="OrthoDB" id="32195at2"/>
<dbReference type="PROSITE" id="PS00092">
    <property type="entry name" value="N6_MTASE"/>
    <property type="match status" value="1"/>
</dbReference>
<proteinExistence type="inferred from homology"/>
<evidence type="ECO:0000256" key="1">
    <source>
        <dbReference type="ARBA" id="ARBA00006594"/>
    </source>
</evidence>
<dbReference type="RefSeq" id="WP_091538253.1">
    <property type="nucleotide sequence ID" value="NZ_FONY01000001.1"/>
</dbReference>
<keyword evidence="4" id="KW-0808">Transferase</keyword>
<dbReference type="InterPro" id="IPR011639">
    <property type="entry name" value="MethylTrfase_TaqI-like_dom"/>
</dbReference>
<dbReference type="GO" id="GO:0003677">
    <property type="term" value="F:DNA binding"/>
    <property type="evidence" value="ECO:0007669"/>
    <property type="project" value="InterPro"/>
</dbReference>
<dbReference type="GO" id="GO:0009007">
    <property type="term" value="F:site-specific DNA-methyltransferase (adenine-specific) activity"/>
    <property type="evidence" value="ECO:0007669"/>
    <property type="project" value="UniProtKB-EC"/>
</dbReference>
<feature type="domain" description="Type II methyltransferase M.TaqI-like" evidence="10">
    <location>
        <begin position="818"/>
        <end position="897"/>
    </location>
</feature>
<dbReference type="PRINTS" id="PR00507">
    <property type="entry name" value="N12N6MTFRASE"/>
</dbReference>
<evidence type="ECO:0000256" key="6">
    <source>
        <dbReference type="ARBA" id="ARBA00022747"/>
    </source>
</evidence>
<keyword evidence="8" id="KW-0175">Coiled coil</keyword>
<feature type="coiled-coil region" evidence="8">
    <location>
        <begin position="634"/>
        <end position="661"/>
    </location>
</feature>
<feature type="domain" description="DNA methylase adenine-specific" evidence="9">
    <location>
        <begin position="457"/>
        <end position="522"/>
    </location>
</feature>
<dbReference type="EMBL" id="FONY01000001">
    <property type="protein sequence ID" value="SFE40661.1"/>
    <property type="molecule type" value="Genomic_DNA"/>
</dbReference>
<dbReference type="PANTHER" id="PTHR33841">
    <property type="entry name" value="DNA METHYLTRANSFERASE YEEA-RELATED"/>
    <property type="match status" value="1"/>
</dbReference>
<dbReference type="Pfam" id="PF07669">
    <property type="entry name" value="Eco57I"/>
    <property type="match status" value="2"/>
</dbReference>
<evidence type="ECO:0000256" key="4">
    <source>
        <dbReference type="ARBA" id="ARBA00022679"/>
    </source>
</evidence>
<dbReference type="Gene3D" id="3.40.50.150">
    <property type="entry name" value="Vaccinia Virus protein VP39"/>
    <property type="match status" value="1"/>
</dbReference>
<dbReference type="EC" id="2.1.1.72" evidence="2"/>
<evidence type="ECO:0000259" key="9">
    <source>
        <dbReference type="Pfam" id="PF02384"/>
    </source>
</evidence>
<dbReference type="InterPro" id="IPR029063">
    <property type="entry name" value="SAM-dependent_MTases_sf"/>
</dbReference>
<evidence type="ECO:0000259" key="10">
    <source>
        <dbReference type="Pfam" id="PF07669"/>
    </source>
</evidence>
<evidence type="ECO:0000256" key="7">
    <source>
        <dbReference type="ARBA" id="ARBA00047942"/>
    </source>
</evidence>
<dbReference type="STRING" id="1003.SAMN04488541_100185"/>
<dbReference type="SUPFAM" id="SSF53335">
    <property type="entry name" value="S-adenosyl-L-methionine-dependent methyltransferases"/>
    <property type="match status" value="1"/>
</dbReference>
<accession>A0A1I2A9M4</accession>
<dbReference type="Proteomes" id="UP000199513">
    <property type="component" value="Unassembled WGS sequence"/>
</dbReference>
<sequence length="1307" mass="153445">MPLPIDQFIDNNYFNSYFVEYEMPKYFQGGEPETAFENIKAMYHALDLADLTEAQLEQEFIKKVLENLGYSFAYQVNKKVFGKNYKPDFALFESEEIKNAHYKDDKASNENILALCESKAYPVALDNKKTNEDNPHFQLIRYLKDLNLGYGFLTNGRLWRFYDVKIQNKDKIFYQIDLQWIIENNQIEAFHYFYYIFHKNYLLQLVKPLPETQQANFEELSKGYILQVENDLKELIYGDNSIIEKIGQNLFAKYQHQYSIREIYANSLFFAFRLLFIAYFENKFSQILFGQHKNYKYYSLRSILKKLESNKFDSEDFEAWNDLKTLFQYLDKGNPDLRIPLLDGGLFAEAKAPLLAMPLVLNNQELYQILSQLLYHQDAKAWRDFKTLSVTHIGNIYEGLLESEFRPAFEPTYYLVYQQGKNLSEGYFDSYDYQRLKSDKKVKILTERTYHRNEIYLSNQSNTRKTTASYYTPSDITKFMVTEAIEKALVQKESILDIRIMDNACGSGHFLIECLYVLTEKAIQRLLEGKDEKLNRTLQTERKIIEQGLVGVLKNIELDEYTLLRRILLKKIIFGVDLNSFAIELTRLSLWLDTFILGTPLSFIEHHIKQGNALIGGTKKELFDNLTDPHDLFATQLRDKIKKLIEQLNVLSELKDSTAQEIEKSKQIYKDIEPALEQLNLAINFHTYRRFVPILFDKEKAKEKQIELQNALTGFEKAIFKGENHALIQEISQTAQKFSFFNYEIEFAEVFQNGHAGFDMIIGNPPWDKTKFDDKDFFPMWRSSYRTMKQSEKEEVRITVLDYKGVKEEYEAKKDFITQSNEYFKAHYPYNAGVGDNNLFRFFIEHNLRLLAKNGSLTYVTPSAWIYEDSSLTLRKHIFKNYHLHFFYQFENRKGIFPDVDSRYKFAIFQITISPAQTLPKGEDLEGRHLPVRFMQTDTDILYRNGGKDEILHYPMADIVELSPEHWALFEVRTAQDLEIIRKCYQKFEPISPEFIDFRNEIHMTADRDIFKEKPDDLVLYEGKMIHQFDSKFGEAQYWVNKEDFENRLIDTEISRLVSDIYPQIPIKNGKDNQRAFVMKYLDMSYEDLRKAVIFDTEFPRLVFRGIAGGTNERTLISTILPPHQTFGHSMFAHIPKQYVLEGKNIKVRAIPIERVLFVNAVFNALVVDFLIRFLVDMNVVKSIVMRLPIPQPSDEELLENEVYQKLIINAWKLNVANNPQLKESLNPQGFKNLAGLSGAAIELPKTDKQKTFLQIEIDCLVAQLYDITHEELAHLTSPTYFKVLNEKNKAYVSALLETYQTYQQAR</sequence>
<dbReference type="InterPro" id="IPR002052">
    <property type="entry name" value="DNA_methylase_N6_adenine_CS"/>
</dbReference>
<keyword evidence="6" id="KW-0680">Restriction system</keyword>
<dbReference type="InterPro" id="IPR050953">
    <property type="entry name" value="N4_N6_ade-DNA_methylase"/>
</dbReference>
<keyword evidence="3 11" id="KW-0489">Methyltransferase</keyword>
<evidence type="ECO:0000256" key="3">
    <source>
        <dbReference type="ARBA" id="ARBA00022603"/>
    </source>
</evidence>
<evidence type="ECO:0000256" key="8">
    <source>
        <dbReference type="SAM" id="Coils"/>
    </source>
</evidence>
<keyword evidence="12" id="KW-1185">Reference proteome</keyword>
<dbReference type="GO" id="GO:0032259">
    <property type="term" value="P:methylation"/>
    <property type="evidence" value="ECO:0007669"/>
    <property type="project" value="UniProtKB-KW"/>
</dbReference>